<dbReference type="InterPro" id="IPR036388">
    <property type="entry name" value="WH-like_DNA-bd_sf"/>
</dbReference>
<evidence type="ECO:0000313" key="2">
    <source>
        <dbReference type="EMBL" id="QBE62110.1"/>
    </source>
</evidence>
<dbReference type="SMART" id="SM00418">
    <property type="entry name" value="HTH_ARSR"/>
    <property type="match status" value="1"/>
</dbReference>
<protein>
    <submittedName>
        <fullName evidence="2">Transcriptional regulator</fullName>
    </submittedName>
</protein>
<dbReference type="NCBIfam" id="NF033788">
    <property type="entry name" value="HTH_metalloreg"/>
    <property type="match status" value="1"/>
</dbReference>
<dbReference type="Pfam" id="PF12840">
    <property type="entry name" value="HTH_20"/>
    <property type="match status" value="1"/>
</dbReference>
<name>A0A4P6KT86_9BURK</name>
<proteinExistence type="predicted"/>
<dbReference type="InterPro" id="IPR011991">
    <property type="entry name" value="ArsR-like_HTH"/>
</dbReference>
<dbReference type="PRINTS" id="PR00778">
    <property type="entry name" value="HTHARSR"/>
</dbReference>
<dbReference type="Proteomes" id="UP000290637">
    <property type="component" value="Chromosome"/>
</dbReference>
<dbReference type="RefSeq" id="WP_130185247.1">
    <property type="nucleotide sequence ID" value="NZ_CP035913.1"/>
</dbReference>
<dbReference type="InterPro" id="IPR036390">
    <property type="entry name" value="WH_DNA-bd_sf"/>
</dbReference>
<dbReference type="PANTHER" id="PTHR38600">
    <property type="entry name" value="TRANSCRIPTIONAL REGULATORY PROTEIN"/>
    <property type="match status" value="1"/>
</dbReference>
<dbReference type="InterPro" id="IPR001845">
    <property type="entry name" value="HTH_ArsR_DNA-bd_dom"/>
</dbReference>
<keyword evidence="3" id="KW-1185">Reference proteome</keyword>
<dbReference type="CDD" id="cd00090">
    <property type="entry name" value="HTH_ARSR"/>
    <property type="match status" value="1"/>
</dbReference>
<gene>
    <name evidence="2" type="ORF">EWM63_03200</name>
</gene>
<dbReference type="KEGG" id="plue:EWM63_03200"/>
<evidence type="ECO:0000259" key="1">
    <source>
        <dbReference type="PROSITE" id="PS50987"/>
    </source>
</evidence>
<accession>A0A4P6KT86</accession>
<dbReference type="AlphaFoldDB" id="A0A4P6KT86"/>
<dbReference type="SUPFAM" id="SSF46785">
    <property type="entry name" value="Winged helix' DNA-binding domain"/>
    <property type="match status" value="1"/>
</dbReference>
<organism evidence="2 3">
    <name type="scientific">Pseudoduganella lutea</name>
    <dbReference type="NCBI Taxonomy" id="321985"/>
    <lineage>
        <taxon>Bacteria</taxon>
        <taxon>Pseudomonadati</taxon>
        <taxon>Pseudomonadota</taxon>
        <taxon>Betaproteobacteria</taxon>
        <taxon>Burkholderiales</taxon>
        <taxon>Oxalobacteraceae</taxon>
        <taxon>Telluria group</taxon>
        <taxon>Pseudoduganella</taxon>
    </lineage>
</organism>
<dbReference type="PANTHER" id="PTHR38600:SF2">
    <property type="entry name" value="SLL0088 PROTEIN"/>
    <property type="match status" value="1"/>
</dbReference>
<dbReference type="EMBL" id="CP035913">
    <property type="protein sequence ID" value="QBE62110.1"/>
    <property type="molecule type" value="Genomic_DNA"/>
</dbReference>
<reference evidence="2 3" key="1">
    <citation type="submission" date="2019-02" db="EMBL/GenBank/DDBJ databases">
        <title>Draft Genome Sequences of Six Type Strains of the Genus Massilia.</title>
        <authorList>
            <person name="Miess H."/>
            <person name="Frediansyhah A."/>
            <person name="Gross H."/>
        </authorList>
    </citation>
    <scope>NUCLEOTIDE SEQUENCE [LARGE SCALE GENOMIC DNA]</scope>
    <source>
        <strain evidence="2 3">DSM 17473</strain>
    </source>
</reference>
<feature type="domain" description="HTH arsR-type" evidence="1">
    <location>
        <begin position="1"/>
        <end position="93"/>
    </location>
</feature>
<sequence length="119" mass="13032">MQTDRLDTIYRALGDPSRRAMLRRLAHARSLTVSELAAPLPLAMPTVLKHLSVLERAALVSRHKTGRTVTVTLQPAAMAEAMAWLQRTETFWTSRLDRLAAFVAVPEPTGPPASGEDSS</sequence>
<dbReference type="OrthoDB" id="9791888at2"/>
<dbReference type="GO" id="GO:0003700">
    <property type="term" value="F:DNA-binding transcription factor activity"/>
    <property type="evidence" value="ECO:0007669"/>
    <property type="project" value="InterPro"/>
</dbReference>
<evidence type="ECO:0000313" key="3">
    <source>
        <dbReference type="Proteomes" id="UP000290637"/>
    </source>
</evidence>
<dbReference type="PROSITE" id="PS50987">
    <property type="entry name" value="HTH_ARSR_2"/>
    <property type="match status" value="1"/>
</dbReference>
<dbReference type="Gene3D" id="1.10.10.10">
    <property type="entry name" value="Winged helix-like DNA-binding domain superfamily/Winged helix DNA-binding domain"/>
    <property type="match status" value="1"/>
</dbReference>